<evidence type="ECO:0000256" key="2">
    <source>
        <dbReference type="ARBA" id="ARBA00022679"/>
    </source>
</evidence>
<feature type="compositionally biased region" description="Polar residues" evidence="6">
    <location>
        <begin position="1129"/>
        <end position="1141"/>
    </location>
</feature>
<feature type="compositionally biased region" description="Polar residues" evidence="6">
    <location>
        <begin position="591"/>
        <end position="621"/>
    </location>
</feature>
<keyword evidence="3" id="KW-0547">Nucleotide-binding</keyword>
<dbReference type="Proteomes" id="UP000293823">
    <property type="component" value="Unassembled WGS sequence"/>
</dbReference>
<feature type="compositionally biased region" description="Basic and acidic residues" evidence="6">
    <location>
        <begin position="1067"/>
        <end position="1086"/>
    </location>
</feature>
<dbReference type="AlphaFoldDB" id="A0A4V1X3D4"/>
<dbReference type="GO" id="GO:0005524">
    <property type="term" value="F:ATP binding"/>
    <property type="evidence" value="ECO:0007669"/>
    <property type="project" value="UniProtKB-KW"/>
</dbReference>
<accession>A0A4V1X3D4</accession>
<protein>
    <recommendedName>
        <fullName evidence="7">Protein kinase domain-containing protein</fullName>
    </recommendedName>
</protein>
<evidence type="ECO:0000256" key="6">
    <source>
        <dbReference type="SAM" id="MobiDB-lite"/>
    </source>
</evidence>
<feature type="region of interest" description="Disordered" evidence="6">
    <location>
        <begin position="968"/>
        <end position="1168"/>
    </location>
</feature>
<feature type="compositionally biased region" description="Basic and acidic residues" evidence="6">
    <location>
        <begin position="858"/>
        <end position="874"/>
    </location>
</feature>
<dbReference type="PROSITE" id="PS00108">
    <property type="entry name" value="PROTEIN_KINASE_ST"/>
    <property type="match status" value="1"/>
</dbReference>
<keyword evidence="2" id="KW-0808">Transferase</keyword>
<dbReference type="Gene3D" id="3.30.200.20">
    <property type="entry name" value="Phosphorylase Kinase, domain 1"/>
    <property type="match status" value="1"/>
</dbReference>
<dbReference type="SUPFAM" id="SSF56112">
    <property type="entry name" value="Protein kinase-like (PK-like)"/>
    <property type="match status" value="1"/>
</dbReference>
<dbReference type="EMBL" id="PEJP01000037">
    <property type="protein sequence ID" value="RYO55598.1"/>
    <property type="molecule type" value="Genomic_DNA"/>
</dbReference>
<dbReference type="CDD" id="cd00180">
    <property type="entry name" value="PKc"/>
    <property type="match status" value="1"/>
</dbReference>
<feature type="compositionally biased region" description="Basic and acidic residues" evidence="6">
    <location>
        <begin position="1101"/>
        <end position="1119"/>
    </location>
</feature>
<evidence type="ECO:0000313" key="8">
    <source>
        <dbReference type="EMBL" id="RYO55598.1"/>
    </source>
</evidence>
<name>A0A4V1X3D4_9PLEO</name>
<feature type="compositionally biased region" description="Polar residues" evidence="6">
    <location>
        <begin position="540"/>
        <end position="559"/>
    </location>
</feature>
<dbReference type="Gene3D" id="1.10.510.10">
    <property type="entry name" value="Transferase(Phosphotransferase) domain 1"/>
    <property type="match status" value="1"/>
</dbReference>
<evidence type="ECO:0000256" key="3">
    <source>
        <dbReference type="ARBA" id="ARBA00022741"/>
    </source>
</evidence>
<feature type="domain" description="Protein kinase" evidence="7">
    <location>
        <begin position="130"/>
        <end position="417"/>
    </location>
</feature>
<reference evidence="9" key="1">
    <citation type="journal article" date="2019" name="bioRxiv">
        <title>Genomics, evolutionary history and diagnostics of the Alternaria alternata species group including apple and Asian pear pathotypes.</title>
        <authorList>
            <person name="Armitage A.D."/>
            <person name="Cockerton H.M."/>
            <person name="Sreenivasaprasad S."/>
            <person name="Woodhall J.W."/>
            <person name="Lane C.R."/>
            <person name="Harrison R.J."/>
            <person name="Clarkson J.P."/>
        </authorList>
    </citation>
    <scope>NUCLEOTIDE SEQUENCE [LARGE SCALE GENOMIC DNA]</scope>
    <source>
        <strain evidence="9">RGR 97.0016</strain>
    </source>
</reference>
<dbReference type="GO" id="GO:0005634">
    <property type="term" value="C:nucleus"/>
    <property type="evidence" value="ECO:0007669"/>
    <property type="project" value="TreeGrafter"/>
</dbReference>
<dbReference type="GO" id="GO:0004674">
    <property type="term" value="F:protein serine/threonine kinase activity"/>
    <property type="evidence" value="ECO:0007669"/>
    <property type="project" value="UniProtKB-KW"/>
</dbReference>
<keyword evidence="1" id="KW-0723">Serine/threonine-protein kinase</keyword>
<dbReference type="SMART" id="SM00220">
    <property type="entry name" value="S_TKc"/>
    <property type="match status" value="1"/>
</dbReference>
<dbReference type="InterPro" id="IPR011009">
    <property type="entry name" value="Kinase-like_dom_sf"/>
</dbReference>
<feature type="region of interest" description="Disordered" evidence="6">
    <location>
        <begin position="846"/>
        <end position="921"/>
    </location>
</feature>
<keyword evidence="5" id="KW-0067">ATP-binding</keyword>
<feature type="compositionally biased region" description="Polar residues" evidence="6">
    <location>
        <begin position="450"/>
        <end position="479"/>
    </location>
</feature>
<dbReference type="PANTHER" id="PTHR24345:SF91">
    <property type="entry name" value="SERINE_THREONINE-PROTEIN KINASE PLK4"/>
    <property type="match status" value="1"/>
</dbReference>
<keyword evidence="4" id="KW-0418">Kinase</keyword>
<evidence type="ECO:0000256" key="5">
    <source>
        <dbReference type="ARBA" id="ARBA00022840"/>
    </source>
</evidence>
<evidence type="ECO:0000259" key="7">
    <source>
        <dbReference type="PROSITE" id="PS50011"/>
    </source>
</evidence>
<dbReference type="OrthoDB" id="4062651at2759"/>
<dbReference type="Pfam" id="PF00069">
    <property type="entry name" value="Pkinase"/>
    <property type="match status" value="1"/>
</dbReference>
<evidence type="ECO:0000256" key="1">
    <source>
        <dbReference type="ARBA" id="ARBA00022527"/>
    </source>
</evidence>
<sequence length="1168" mass="131378">MAQQGFEEDLLRRWFPANAEKTLTPFTESDIREVADVLGRCARERWSRVPRLYSILRKIGQLDKIDAFIDSDITDVYFPFTKNTLPEALCDHSARLQFLELQHLVYNTKALELEREARHGHFSDPAEVPFKRIGELGKGGYGYVDRVVSTISHQEYARKLIPRGRTFKQNKQVLKEFTKELSNLKRLCHKHLVELVGSYTDKRFVALIMLPVADTNLQSFMERPDLDERTRSFLRPFFGCLTSALSYLHDNRIRHKDIKPSNILIKHDQVYFTDFGTSLDWSGRDNSTTETALPTTPRYCAPEVMAYVERNTASDIWSFGCVFLEMWTVLRNRTIKDLRTHMMTQGTRVEGYHSNPEAIASWITLLQQFPGPSSDLLPVDWISNMLRERPAARWNIHTIDNHIGEVSIESSAQHTFKGLCCLELEDETSEDSHLSDENLESHIAPLLHPQKNSSCKEFGTDQTSPTHSQAVVGDTSTDLMPSKASDGVVESPCPPQPCSELEILSPTSKTMELRVKEPSRESTYQAEKSFDQANDDSDGSSETPCSLPSSDSNTGNSKIESNRKEASLPAKTSSSSDDDSHTSAPPYQGLSPDSNSTNGNRSKLTQANNNQIPCLQNSDGSVSEHDTDSTLYSPNTVEESEAKTIKSYSPAIFPKSDPEKKAAYSFDRHARRCSVCCDPLRVYLEDRHLCVEGFGYAFQVLLYVCRHDGKVCQTTRHQYILEHDKLLPVSRADKAGSSHPRTIAEDCVQVESLLRAVERSMLTGASSVSKTNIGSISKECWTRLHMCVICKKPLVPWRGSELDVNTLSCFHQVHGSCQSEVDKLSPSNRRYCSLCLGSTPVVQEAPKNRQSMAASLKDPAKPKLKNEDRGDSASRGDTVTRLVEHDESKTRRRRNSSPVPLVRPPLGVNRPDEARSSSTSSVLELSYLGPYKTIPRRIDNKLSSSTKETCVVHSNYVQVFEKYGDSQGWDTKAIYGDSSDDARKNRRRLGQDSIDWTSSQDRRTANLPKSGSQDHQTSDDSDSTGSVQPSNIVNLTRRPRGIHPYDNPLYKRTWDKPTPSPDTLQINDHEYQSDHATDGRGSDQESVHAPVVKPLPKRRDKTVQVRDRGLGIRSVEKRSIPKRNKRMSKGNQSSVDDSTLAPSLVEDNSRAKTTGRKSTWGKRWALPF</sequence>
<proteinExistence type="predicted"/>
<keyword evidence="9" id="KW-1185">Reference proteome</keyword>
<dbReference type="InterPro" id="IPR008271">
    <property type="entry name" value="Ser/Thr_kinase_AS"/>
</dbReference>
<feature type="region of interest" description="Disordered" evidence="6">
    <location>
        <begin position="450"/>
        <end position="638"/>
    </location>
</feature>
<comment type="caution">
    <text evidence="8">The sequence shown here is derived from an EMBL/GenBank/DDBJ whole genome shotgun (WGS) entry which is preliminary data.</text>
</comment>
<dbReference type="InterPro" id="IPR000719">
    <property type="entry name" value="Prot_kinase_dom"/>
</dbReference>
<gene>
    <name evidence="8" type="ORF">AA0113_g8743</name>
</gene>
<evidence type="ECO:0000313" key="9">
    <source>
        <dbReference type="Proteomes" id="UP000293823"/>
    </source>
</evidence>
<organism evidence="8 9">
    <name type="scientific">Alternaria arborescens</name>
    <dbReference type="NCBI Taxonomy" id="156630"/>
    <lineage>
        <taxon>Eukaryota</taxon>
        <taxon>Fungi</taxon>
        <taxon>Dikarya</taxon>
        <taxon>Ascomycota</taxon>
        <taxon>Pezizomycotina</taxon>
        <taxon>Dothideomycetes</taxon>
        <taxon>Pleosporomycetidae</taxon>
        <taxon>Pleosporales</taxon>
        <taxon>Pleosporineae</taxon>
        <taxon>Pleosporaceae</taxon>
        <taxon>Alternaria</taxon>
        <taxon>Alternaria sect. Alternaria</taxon>
    </lineage>
</organism>
<dbReference type="PROSITE" id="PS50011">
    <property type="entry name" value="PROTEIN_KINASE_DOM"/>
    <property type="match status" value="1"/>
</dbReference>
<dbReference type="PANTHER" id="PTHR24345">
    <property type="entry name" value="SERINE/THREONINE-PROTEIN KINASE PLK"/>
    <property type="match status" value="1"/>
</dbReference>
<feature type="compositionally biased region" description="Basic and acidic residues" evidence="6">
    <location>
        <begin position="511"/>
        <end position="520"/>
    </location>
</feature>
<evidence type="ECO:0000256" key="4">
    <source>
        <dbReference type="ARBA" id="ARBA00022777"/>
    </source>
</evidence>